<keyword evidence="6" id="KW-1185">Reference proteome</keyword>
<gene>
    <name evidence="5" type="ORF">BV82_3754</name>
</gene>
<reference evidence="5 6" key="2">
    <citation type="journal article" date="2016" name="Front. Microbiol.">
        <title>When Genome-Based Approach Meets the 'Old but Good': Revealing Genes Involved in the Antibacterial Activity of Pseudomonas sp. P482 against Soft Rot Pathogens.</title>
        <authorList>
            <person name="Krzyzanowska D.M."/>
            <person name="Ossowicki A."/>
            <person name="Rajewska M."/>
            <person name="Maciag T."/>
            <person name="Jablonska M."/>
            <person name="Obuchowski M."/>
            <person name="Heeb S."/>
            <person name="Jafra S."/>
        </authorList>
    </citation>
    <scope>NUCLEOTIDE SEQUENCE [LARGE SCALE GENOMIC DNA]</scope>
    <source>
        <strain evidence="5 6">P482</strain>
    </source>
</reference>
<keyword evidence="2 5" id="KW-0378">Hydrolase</keyword>
<proteinExistence type="inferred from homology"/>
<name>A0AAP0SH41_9PSED</name>
<dbReference type="InterPro" id="IPR050300">
    <property type="entry name" value="GDXG_lipolytic_enzyme"/>
</dbReference>
<dbReference type="PANTHER" id="PTHR48081:SF8">
    <property type="entry name" value="ALPHA_BETA HYDROLASE FOLD-3 DOMAIN-CONTAINING PROTEIN-RELATED"/>
    <property type="match status" value="1"/>
</dbReference>
<dbReference type="Pfam" id="PF07859">
    <property type="entry name" value="Abhydrolase_3"/>
    <property type="match status" value="1"/>
</dbReference>
<evidence type="ECO:0000259" key="4">
    <source>
        <dbReference type="Pfam" id="PF07859"/>
    </source>
</evidence>
<dbReference type="PANTHER" id="PTHR48081">
    <property type="entry name" value="AB HYDROLASE SUPERFAMILY PROTEIN C4A8.06C"/>
    <property type="match status" value="1"/>
</dbReference>
<dbReference type="PROSITE" id="PS01173">
    <property type="entry name" value="LIPASE_GDXG_HIS"/>
    <property type="match status" value="1"/>
</dbReference>
<evidence type="ECO:0000256" key="3">
    <source>
        <dbReference type="PROSITE-ProRule" id="PRU10038"/>
    </source>
</evidence>
<evidence type="ECO:0000256" key="2">
    <source>
        <dbReference type="ARBA" id="ARBA00022801"/>
    </source>
</evidence>
<dbReference type="GeneID" id="98284139"/>
<evidence type="ECO:0000313" key="6">
    <source>
        <dbReference type="Proteomes" id="UP000027121"/>
    </source>
</evidence>
<feature type="domain" description="Alpha/beta hydrolase fold-3" evidence="4">
    <location>
        <begin position="86"/>
        <end position="294"/>
    </location>
</feature>
<dbReference type="SUPFAM" id="SSF53474">
    <property type="entry name" value="alpha/beta-Hydrolases"/>
    <property type="match status" value="1"/>
</dbReference>
<dbReference type="AlphaFoldDB" id="A0AAP0SH41"/>
<dbReference type="KEGG" id="pdw:BV82_3754"/>
<feature type="active site" evidence="3">
    <location>
        <position position="164"/>
    </location>
</feature>
<dbReference type="EMBL" id="CP071706">
    <property type="protein sequence ID" value="KDN98380.1"/>
    <property type="molecule type" value="Genomic_DNA"/>
</dbReference>
<dbReference type="Proteomes" id="UP000027121">
    <property type="component" value="Chromosome"/>
</dbReference>
<dbReference type="PROSITE" id="PS01174">
    <property type="entry name" value="LIPASE_GDXG_SER"/>
    <property type="match status" value="1"/>
</dbReference>
<dbReference type="GO" id="GO:0016787">
    <property type="term" value="F:hydrolase activity"/>
    <property type="evidence" value="ECO:0007669"/>
    <property type="project" value="UniProtKB-KW"/>
</dbReference>
<evidence type="ECO:0000256" key="1">
    <source>
        <dbReference type="ARBA" id="ARBA00010515"/>
    </source>
</evidence>
<comment type="similarity">
    <text evidence="1">Belongs to the 'GDXG' lipolytic enzyme family.</text>
</comment>
<dbReference type="InterPro" id="IPR033140">
    <property type="entry name" value="Lipase_GDXG_put_SER_AS"/>
</dbReference>
<evidence type="ECO:0000313" key="5">
    <source>
        <dbReference type="EMBL" id="KDN98380.1"/>
    </source>
</evidence>
<sequence length="320" mass="34128">MSLHPDLSAFLELAEFGRLTGKSQPLHALPLAKARADFEATSQILDPNPPGELQVSALQLPTRDGSEIAARLYRRSASAAKALPVMLYFHGGGYVVGSLDSHDSVCRRLALSGEFAVLAPAYRLAPEHRFPTAVEDAADSLAALVEQAGALHLDSAKVVLAGDSAGATLATVLAAMAASGALPAALRPVAQLLFYPVTDISQLRASHQRYAEGYLLESATLEWFYQHYARTPADRLDWRASPLLGSAIAQVPAYVALAGYDPLHDEGLAYAQWLQAAGTEVTLSVETGLSHDFLRMGGIVAQVEQVYAQASAWLGQVLER</sequence>
<dbReference type="InterPro" id="IPR013094">
    <property type="entry name" value="AB_hydrolase_3"/>
</dbReference>
<accession>A0AAP0SH41</accession>
<organism evidence="5 6">
    <name type="scientific">Pseudomonas donghuensis</name>
    <dbReference type="NCBI Taxonomy" id="1163398"/>
    <lineage>
        <taxon>Bacteria</taxon>
        <taxon>Pseudomonadati</taxon>
        <taxon>Pseudomonadota</taxon>
        <taxon>Gammaproteobacteria</taxon>
        <taxon>Pseudomonadales</taxon>
        <taxon>Pseudomonadaceae</taxon>
        <taxon>Pseudomonas</taxon>
    </lineage>
</organism>
<reference evidence="5 6" key="1">
    <citation type="journal article" date="2014" name="Genome Announc.">
        <title>Genome Sequence of Pseudomonas sp. Strain P482, a Tomato Rhizosphere Isolate with Broad-Spectrum Antimicrobial Activity.</title>
        <authorList>
            <person name="Krzyzanowska D.M."/>
            <person name="Ossowicki A."/>
            <person name="Jafra S."/>
        </authorList>
    </citation>
    <scope>NUCLEOTIDE SEQUENCE [LARGE SCALE GENOMIC DNA]</scope>
    <source>
        <strain evidence="5 6">P482</strain>
    </source>
</reference>
<dbReference type="RefSeq" id="WP_036996287.1">
    <property type="nucleotide sequence ID" value="NZ_CP071706.1"/>
</dbReference>
<dbReference type="Gene3D" id="3.40.50.1820">
    <property type="entry name" value="alpha/beta hydrolase"/>
    <property type="match status" value="1"/>
</dbReference>
<dbReference type="InterPro" id="IPR002168">
    <property type="entry name" value="Lipase_GDXG_HIS_AS"/>
</dbReference>
<dbReference type="InterPro" id="IPR029058">
    <property type="entry name" value="AB_hydrolase_fold"/>
</dbReference>
<protein>
    <submittedName>
        <fullName evidence="5">Alpha/beta hydrolase</fullName>
    </submittedName>
</protein>